<evidence type="ECO:0000313" key="2">
    <source>
        <dbReference type="EMBL" id="NEV63510.1"/>
    </source>
</evidence>
<dbReference type="EMBL" id="JAAIJQ010000053">
    <property type="protein sequence ID" value="NEV63510.1"/>
    <property type="molecule type" value="Genomic_DNA"/>
</dbReference>
<dbReference type="Pfam" id="PF13469">
    <property type="entry name" value="Sulfotransfer_3"/>
    <property type="match status" value="1"/>
</dbReference>
<keyword evidence="3" id="KW-1185">Reference proteome</keyword>
<keyword evidence="1" id="KW-0472">Membrane</keyword>
<accession>A0A6M0K190</accession>
<feature type="transmembrane region" description="Helical" evidence="1">
    <location>
        <begin position="34"/>
        <end position="57"/>
    </location>
</feature>
<dbReference type="Proteomes" id="UP000483379">
    <property type="component" value="Unassembled WGS sequence"/>
</dbReference>
<dbReference type="PANTHER" id="PTHR36451">
    <property type="entry name" value="PAPS-DEPENDENT SULFOTRANSFERASE STF3"/>
    <property type="match status" value="1"/>
</dbReference>
<gene>
    <name evidence="2" type="ORF">G3446_16720</name>
</gene>
<feature type="transmembrane region" description="Helical" evidence="1">
    <location>
        <begin position="161"/>
        <end position="184"/>
    </location>
</feature>
<name>A0A6M0K190_9GAMM</name>
<dbReference type="PANTHER" id="PTHR36451:SF1">
    <property type="entry name" value="OMEGA-HYDROXY-BETA-DIHYDROMENAQUINONE-9 SULFOTRANSFERASE STF3"/>
    <property type="match status" value="1"/>
</dbReference>
<dbReference type="SUPFAM" id="SSF52540">
    <property type="entry name" value="P-loop containing nucleoside triphosphate hydrolases"/>
    <property type="match status" value="1"/>
</dbReference>
<keyword evidence="1" id="KW-0812">Transmembrane</keyword>
<dbReference type="AlphaFoldDB" id="A0A6M0K190"/>
<dbReference type="InterPro" id="IPR027417">
    <property type="entry name" value="P-loop_NTPase"/>
</dbReference>
<dbReference type="Gene3D" id="3.40.50.300">
    <property type="entry name" value="P-loop containing nucleotide triphosphate hydrolases"/>
    <property type="match status" value="1"/>
</dbReference>
<evidence type="ECO:0000256" key="1">
    <source>
        <dbReference type="SAM" id="Phobius"/>
    </source>
</evidence>
<keyword evidence="2" id="KW-0808">Transferase</keyword>
<proteinExistence type="predicted"/>
<organism evidence="2 3">
    <name type="scientific">Thiorhodococcus minor</name>
    <dbReference type="NCBI Taxonomy" id="57489"/>
    <lineage>
        <taxon>Bacteria</taxon>
        <taxon>Pseudomonadati</taxon>
        <taxon>Pseudomonadota</taxon>
        <taxon>Gammaproteobacteria</taxon>
        <taxon>Chromatiales</taxon>
        <taxon>Chromatiaceae</taxon>
        <taxon>Thiorhodococcus</taxon>
    </lineage>
</organism>
<comment type="caution">
    <text evidence="2">The sequence shown here is derived from an EMBL/GenBank/DDBJ whole genome shotgun (WGS) entry which is preliminary data.</text>
</comment>
<keyword evidence="1" id="KW-1133">Transmembrane helix</keyword>
<dbReference type="GO" id="GO:0016740">
    <property type="term" value="F:transferase activity"/>
    <property type="evidence" value="ECO:0007669"/>
    <property type="project" value="UniProtKB-KW"/>
</dbReference>
<protein>
    <submittedName>
        <fullName evidence="2">Sulfotransferase</fullName>
    </submittedName>
</protein>
<evidence type="ECO:0000313" key="3">
    <source>
        <dbReference type="Proteomes" id="UP000483379"/>
    </source>
</evidence>
<dbReference type="InterPro" id="IPR052736">
    <property type="entry name" value="Stf3_sulfotransferase"/>
</dbReference>
<feature type="transmembrane region" description="Helical" evidence="1">
    <location>
        <begin position="6"/>
        <end position="22"/>
    </location>
</feature>
<reference evidence="2 3" key="1">
    <citation type="submission" date="2020-02" db="EMBL/GenBank/DDBJ databases">
        <title>Genome sequences of Thiorhodococcus mannitoliphagus and Thiorhodococcus minor, purple sulfur photosynthetic bacteria in the gammaproteobacterial family, Chromatiaceae.</title>
        <authorList>
            <person name="Aviles F.A."/>
            <person name="Meyer T.E."/>
            <person name="Kyndt J.A."/>
        </authorList>
    </citation>
    <scope>NUCLEOTIDE SEQUENCE [LARGE SCALE GENOMIC DNA]</scope>
    <source>
        <strain evidence="2 3">DSM 11518</strain>
    </source>
</reference>
<sequence>MLRLFFATQARILALAVRLLFPRRGAGRASPKRLAVMLAFIPVFALVQLIHWVGFLLDEILFPAYRRVDVREPIFVLGVPRSGTTHLHRVLAADEQYTTFSTWECFFALSVTARRFWLAVGRLDAKVGAPLSRLLRWAEGKLLGGMADVHSMSLWDAEEDYFALMPVLACFILVLPFAHSDFVWRMGTFDRDMPEAERRRIMDFYYRALQRHLYVHGPDKRLLSKNAAFAPLAQALAERFQDARFVICLREPANTIPSQLSSIESGIDFFDALSQAPDLRARLTEQLAFYYRNLGQAFGAASENRCVCVTMSALKSDLASTIEQIYGQLGLDSTAQFKARLALREAESRGYSSSHSYSLEQYGLSREEVERRLGDLYAKLSARAIAVEETPKRRQPEALAS</sequence>